<protein>
    <submittedName>
        <fullName evidence="2">Uncharacterized protein</fullName>
    </submittedName>
</protein>
<accession>I1R5Z5</accession>
<reference evidence="2 3" key="2">
    <citation type="submission" date="2018-04" db="EMBL/GenBank/DDBJ databases">
        <title>OglaRS2 (Oryza glaberrima Reference Sequence Version 2).</title>
        <authorList>
            <person name="Zhang J."/>
            <person name="Kudrna D."/>
            <person name="Lee S."/>
            <person name="Talag J."/>
            <person name="Rajasekar S."/>
            <person name="Wing R.A."/>
        </authorList>
    </citation>
    <scope>NUCLEOTIDE SEQUENCE [LARGE SCALE GENOMIC DNA]</scope>
    <source>
        <strain evidence="2 3">cv. IRGC 96717</strain>
    </source>
</reference>
<reference evidence="2" key="1">
    <citation type="submission" date="2015-06" db="UniProtKB">
        <authorList>
            <consortium name="EnsemblPlants"/>
        </authorList>
    </citation>
    <scope>IDENTIFICATION</scope>
</reference>
<organism evidence="2 3">
    <name type="scientific">Oryza glaberrima</name>
    <name type="common">African rice</name>
    <dbReference type="NCBI Taxonomy" id="4538"/>
    <lineage>
        <taxon>Eukaryota</taxon>
        <taxon>Viridiplantae</taxon>
        <taxon>Streptophyta</taxon>
        <taxon>Embryophyta</taxon>
        <taxon>Tracheophyta</taxon>
        <taxon>Spermatophyta</taxon>
        <taxon>Magnoliopsida</taxon>
        <taxon>Liliopsida</taxon>
        <taxon>Poales</taxon>
        <taxon>Poaceae</taxon>
        <taxon>BOP clade</taxon>
        <taxon>Oryzoideae</taxon>
        <taxon>Oryzeae</taxon>
        <taxon>Oryzinae</taxon>
        <taxon>Oryza</taxon>
    </lineage>
</organism>
<keyword evidence="3" id="KW-1185">Reference proteome</keyword>
<evidence type="ECO:0000313" key="3">
    <source>
        <dbReference type="Proteomes" id="UP000007306"/>
    </source>
</evidence>
<evidence type="ECO:0000313" key="2">
    <source>
        <dbReference type="EnsemblPlants" id="ORGLA12G0095100.1"/>
    </source>
</evidence>
<feature type="compositionally biased region" description="Polar residues" evidence="1">
    <location>
        <begin position="118"/>
        <end position="136"/>
    </location>
</feature>
<feature type="compositionally biased region" description="Basic residues" evidence="1">
    <location>
        <begin position="137"/>
        <end position="150"/>
    </location>
</feature>
<dbReference type="Gramene" id="ORGLA12G0095100.1">
    <property type="protein sequence ID" value="ORGLA12G0095100.1"/>
    <property type="gene ID" value="ORGLA12G0095100"/>
</dbReference>
<feature type="compositionally biased region" description="Basic residues" evidence="1">
    <location>
        <begin position="46"/>
        <end position="61"/>
    </location>
</feature>
<name>I1R5Z5_ORYGL</name>
<dbReference type="EnsemblPlants" id="ORGLA12G0095100.1">
    <property type="protein sequence ID" value="ORGLA12G0095100.1"/>
    <property type="gene ID" value="ORGLA12G0095100"/>
</dbReference>
<evidence type="ECO:0000256" key="1">
    <source>
        <dbReference type="SAM" id="MobiDB-lite"/>
    </source>
</evidence>
<feature type="region of interest" description="Disordered" evidence="1">
    <location>
        <begin position="26"/>
        <end position="76"/>
    </location>
</feature>
<dbReference type="HOGENOM" id="CLU_1743380_0_0_1"/>
<feature type="compositionally biased region" description="Low complexity" evidence="1">
    <location>
        <begin position="102"/>
        <end position="117"/>
    </location>
</feature>
<sequence>MPWVLDAPLPKKIAGRNIMLRIKSCLESGKSKSKADTSNTEPGKRLLVRGKRRKKKPRRNTTKYWTSSDVPSPKSPCVQQIIEESPGRVTRNQLAMLMMGGQAATASQPQAATTSQPEEATSSSTQPTNSYSQPSRSLRRKLTPKKKLQI</sequence>
<proteinExistence type="predicted"/>
<dbReference type="AlphaFoldDB" id="I1R5Z5"/>
<feature type="region of interest" description="Disordered" evidence="1">
    <location>
        <begin position="98"/>
        <end position="150"/>
    </location>
</feature>
<dbReference type="Proteomes" id="UP000007306">
    <property type="component" value="Chromosome 12"/>
</dbReference>
<dbReference type="OMA" id="CPLNGSK"/>